<gene>
    <name evidence="2" type="ORF">LTR78_004828</name>
</gene>
<name>A0AAE1C258_9PEZI</name>
<comment type="caution">
    <text evidence="2">The sequence shown here is derived from an EMBL/GenBank/DDBJ whole genome shotgun (WGS) entry which is preliminary data.</text>
</comment>
<dbReference type="PANTHER" id="PTHR37283:SF1">
    <property type="entry name" value="PH DOMAIN-CONTAINING PROTEIN YHR131C"/>
    <property type="match status" value="1"/>
</dbReference>
<dbReference type="EMBL" id="JAUTXT010000015">
    <property type="protein sequence ID" value="KAK3675318.1"/>
    <property type="molecule type" value="Genomic_DNA"/>
</dbReference>
<feature type="region of interest" description="Disordered" evidence="1">
    <location>
        <begin position="284"/>
        <end position="348"/>
    </location>
</feature>
<evidence type="ECO:0000256" key="1">
    <source>
        <dbReference type="SAM" id="MobiDB-lite"/>
    </source>
</evidence>
<organism evidence="2 3">
    <name type="scientific">Recurvomyces mirabilis</name>
    <dbReference type="NCBI Taxonomy" id="574656"/>
    <lineage>
        <taxon>Eukaryota</taxon>
        <taxon>Fungi</taxon>
        <taxon>Dikarya</taxon>
        <taxon>Ascomycota</taxon>
        <taxon>Pezizomycotina</taxon>
        <taxon>Dothideomycetes</taxon>
        <taxon>Dothideomycetidae</taxon>
        <taxon>Mycosphaerellales</taxon>
        <taxon>Teratosphaeriaceae</taxon>
        <taxon>Recurvomyces</taxon>
    </lineage>
</organism>
<proteinExistence type="predicted"/>
<accession>A0AAE1C258</accession>
<dbReference type="InterPro" id="IPR011993">
    <property type="entry name" value="PH-like_dom_sf"/>
</dbReference>
<feature type="region of interest" description="Disordered" evidence="1">
    <location>
        <begin position="450"/>
        <end position="494"/>
    </location>
</feature>
<protein>
    <submittedName>
        <fullName evidence="2">Uncharacterized protein</fullName>
    </submittedName>
</protein>
<dbReference type="Proteomes" id="UP001274830">
    <property type="component" value="Unassembled WGS sequence"/>
</dbReference>
<dbReference type="PANTHER" id="PTHR37283">
    <property type="entry name" value="PH DOMAIN-CONTAINING PROTEIN YHR131C"/>
    <property type="match status" value="1"/>
</dbReference>
<sequence>MAMSPFALTIMGMEPTPPRRRLEDQDTQATPGLEVMPRMRQSRRATSHYNSFQTICSSAQDSPPSYAIASRQKQVSRRPQEGKEILPKYTSTVNYEAKMLLMLESMNPLHGVSESDWREVYVVLRGTLFSVHRVKDGGPGKLLRSYTLQHAEVGLASDTQHTLLVPQSRLAHLIPVSARRKAWTKDPDLYKPVRQSILRLRIETDQMLLADSNEEAIHDLINAISASIDISFSIDERNIPRQCTVPRRRRRQPQPMISGNLTDPALLAEQERILRDMYPAFAQEIPATTTTNRPELERTTTTDSTAEPLATPVREEDDLDLAVMREDFANPNTPAPTQPSDTSRRPGMFRQTTASSLASTFSTDMVYATSPSNFTEAGKWQPPHPRTAAQIQRYTRRCMPILLSEAVRASDVLMCHGRRVKINWRMEMLEEWELSPPSYRSHHFEVTTATTSDIETAQTTDGLEMQRTTSHSSRTPSEAAANDSPLSSRSALERPDDQIEAIDTGLANLEIGKVVLRGEKSPTRVGVQAVSNDGEEKGTQARRTGFEEVHGVVFCF</sequence>
<evidence type="ECO:0000313" key="2">
    <source>
        <dbReference type="EMBL" id="KAK3675318.1"/>
    </source>
</evidence>
<dbReference type="Gene3D" id="2.30.29.30">
    <property type="entry name" value="Pleckstrin-homology domain (PH domain)/Phosphotyrosine-binding domain (PTB)"/>
    <property type="match status" value="1"/>
</dbReference>
<reference evidence="2" key="1">
    <citation type="submission" date="2023-07" db="EMBL/GenBank/DDBJ databases">
        <title>Black Yeasts Isolated from many extreme environments.</title>
        <authorList>
            <person name="Coleine C."/>
            <person name="Stajich J.E."/>
            <person name="Selbmann L."/>
        </authorList>
    </citation>
    <scope>NUCLEOTIDE SEQUENCE</scope>
    <source>
        <strain evidence="2">CCFEE 5485</strain>
    </source>
</reference>
<evidence type="ECO:0000313" key="3">
    <source>
        <dbReference type="Proteomes" id="UP001274830"/>
    </source>
</evidence>
<feature type="compositionally biased region" description="Polar residues" evidence="1">
    <location>
        <begin position="450"/>
        <end position="476"/>
    </location>
</feature>
<dbReference type="AlphaFoldDB" id="A0AAE1C258"/>
<keyword evidence="3" id="KW-1185">Reference proteome</keyword>